<feature type="compositionally biased region" description="Low complexity" evidence="3">
    <location>
        <begin position="518"/>
        <end position="530"/>
    </location>
</feature>
<evidence type="ECO:0000256" key="3">
    <source>
        <dbReference type="SAM" id="MobiDB-lite"/>
    </source>
</evidence>
<dbReference type="PANTHER" id="PTHR22999:SF23">
    <property type="entry name" value="SORTING NEXIN-16"/>
    <property type="match status" value="1"/>
</dbReference>
<evidence type="ECO:0000313" key="6">
    <source>
        <dbReference type="Proteomes" id="UP000242877"/>
    </source>
</evidence>
<dbReference type="PANTHER" id="PTHR22999">
    <property type="entry name" value="PX SERINE/THREONINE KINASE PXK"/>
    <property type="match status" value="1"/>
</dbReference>
<dbReference type="InterPro" id="IPR003114">
    <property type="entry name" value="Phox_assoc"/>
</dbReference>
<dbReference type="AlphaFoldDB" id="A0A167YH07"/>
<evidence type="ECO:0000256" key="1">
    <source>
        <dbReference type="ARBA" id="ARBA00004496"/>
    </source>
</evidence>
<feature type="compositionally biased region" description="Polar residues" evidence="3">
    <location>
        <begin position="488"/>
        <end position="514"/>
    </location>
</feature>
<feature type="domain" description="PXA" evidence="4">
    <location>
        <begin position="123"/>
        <end position="311"/>
    </location>
</feature>
<reference evidence="5 6" key="1">
    <citation type="journal article" date="2016" name="Genome Biol. Evol.">
        <title>Divergent and convergent evolution of fungal pathogenicity.</title>
        <authorList>
            <person name="Shang Y."/>
            <person name="Xiao G."/>
            <person name="Zheng P."/>
            <person name="Cen K."/>
            <person name="Zhan S."/>
            <person name="Wang C."/>
        </authorList>
    </citation>
    <scope>NUCLEOTIDE SEQUENCE [LARGE SCALE GENOMIC DNA]</scope>
    <source>
        <strain evidence="5 6">ARSEF 7405</strain>
    </source>
</reference>
<gene>
    <name evidence="5" type="ORF">AAP_03501</name>
</gene>
<accession>A0A167YH07</accession>
<keyword evidence="2" id="KW-0963">Cytoplasm</keyword>
<dbReference type="EMBL" id="AZGZ01000014">
    <property type="protein sequence ID" value="KZZ91331.1"/>
    <property type="molecule type" value="Genomic_DNA"/>
</dbReference>
<dbReference type="Proteomes" id="UP000242877">
    <property type="component" value="Unassembled WGS sequence"/>
</dbReference>
<feature type="region of interest" description="Disordered" evidence="3">
    <location>
        <begin position="1"/>
        <end position="69"/>
    </location>
</feature>
<keyword evidence="6" id="KW-1185">Reference proteome</keyword>
<proteinExistence type="predicted"/>
<organism evidence="5 6">
    <name type="scientific">Ascosphaera apis ARSEF 7405</name>
    <dbReference type="NCBI Taxonomy" id="392613"/>
    <lineage>
        <taxon>Eukaryota</taxon>
        <taxon>Fungi</taxon>
        <taxon>Dikarya</taxon>
        <taxon>Ascomycota</taxon>
        <taxon>Pezizomycotina</taxon>
        <taxon>Eurotiomycetes</taxon>
        <taxon>Eurotiomycetidae</taxon>
        <taxon>Onygenales</taxon>
        <taxon>Ascosphaeraceae</taxon>
        <taxon>Ascosphaera</taxon>
    </lineage>
</organism>
<dbReference type="VEuPathDB" id="FungiDB:AAP_03501"/>
<dbReference type="Pfam" id="PF02194">
    <property type="entry name" value="PXA"/>
    <property type="match status" value="1"/>
</dbReference>
<dbReference type="GO" id="GO:0035091">
    <property type="term" value="F:phosphatidylinositol binding"/>
    <property type="evidence" value="ECO:0007669"/>
    <property type="project" value="TreeGrafter"/>
</dbReference>
<evidence type="ECO:0000259" key="4">
    <source>
        <dbReference type="PROSITE" id="PS51207"/>
    </source>
</evidence>
<feature type="region of interest" description="Disordered" evidence="3">
    <location>
        <begin position="488"/>
        <end position="530"/>
    </location>
</feature>
<feature type="compositionally biased region" description="Low complexity" evidence="3">
    <location>
        <begin position="14"/>
        <end position="40"/>
    </location>
</feature>
<dbReference type="SMART" id="SM00313">
    <property type="entry name" value="PXA"/>
    <property type="match status" value="1"/>
</dbReference>
<dbReference type="GO" id="GO:0045022">
    <property type="term" value="P:early endosome to late endosome transport"/>
    <property type="evidence" value="ECO:0007669"/>
    <property type="project" value="TreeGrafter"/>
</dbReference>
<name>A0A167YH07_9EURO</name>
<dbReference type="PROSITE" id="PS51207">
    <property type="entry name" value="PXA"/>
    <property type="match status" value="1"/>
</dbReference>
<sequence length="592" mass="63842">MKASKHSPRVMLPGTKGAKAASTASTSRATAVPVTAASPSGPAVSKVHAQGQGHKRSRSSSSRVHRYDKTGGAPVLLDATTDRATTAMIYRVLCSHSQLNASASGVNSPPRPPEQLLPPLTSSNKVDLQLYALLAIIVKEYINSWYSKITPDHTFTDEIVKLFAHCTRAVEQRLRKVDIDTLLLNDLPALIESHVRAYRIASETSAAGPNTVQFRTIYHTLNPHPAFDPVPDPTIPSSVSSQKETENVYRQLMSQGVLAVLLPTEDLENVYLRTILGDIIADLILGDVVSKKVCENYSIWEYLTKVFILIQEKLGKGQNNRINKGRGGTSTAAATGTNAELNSQRSQLEKFGLLGKPDLTDGPSNNAADAAATAGGPSGMAALLASNRAALCTLMWTTLQYLYLAFITIRFIATGLYRHFNTRVIGVEIGRVPAPSSPAESYQPSEVEIKTIRRTCAAAFLEIVPQKIALALFCPYASGGDKMQALTGSSLQPSLSSNQKTGDHTVQNLSSPLSPSRADPQPAAQGLAAATPARSANDELLLQEVEESLLDLFDDSYCNKHLIFSVIESILTSLFPELSEKCVTELMSERGF</sequence>
<comment type="caution">
    <text evidence="5">The sequence shown here is derived from an EMBL/GenBank/DDBJ whole genome shotgun (WGS) entry which is preliminary data.</text>
</comment>
<dbReference type="OrthoDB" id="5582218at2759"/>
<evidence type="ECO:0000256" key="2">
    <source>
        <dbReference type="ARBA" id="ARBA00022490"/>
    </source>
</evidence>
<evidence type="ECO:0000313" key="5">
    <source>
        <dbReference type="EMBL" id="KZZ91331.1"/>
    </source>
</evidence>
<dbReference type="GO" id="GO:0005769">
    <property type="term" value="C:early endosome"/>
    <property type="evidence" value="ECO:0007669"/>
    <property type="project" value="TreeGrafter"/>
</dbReference>
<dbReference type="GO" id="GO:0005770">
    <property type="term" value="C:late endosome"/>
    <property type="evidence" value="ECO:0007669"/>
    <property type="project" value="TreeGrafter"/>
</dbReference>
<dbReference type="InterPro" id="IPR051837">
    <property type="entry name" value="SortingNexin/PXDomain-PKLike"/>
</dbReference>
<comment type="subcellular location">
    <subcellularLocation>
        <location evidence="1">Cytoplasm</location>
    </subcellularLocation>
</comment>
<feature type="compositionally biased region" description="Basic residues" evidence="3">
    <location>
        <begin position="53"/>
        <end position="66"/>
    </location>
</feature>
<protein>
    <submittedName>
        <fullName evidence="5">PXA domain-containing protein</fullName>
    </submittedName>
</protein>